<dbReference type="EMBL" id="CP025096">
    <property type="protein sequence ID" value="AUD00695.1"/>
    <property type="molecule type" value="Genomic_DNA"/>
</dbReference>
<organism evidence="2 3">
    <name type="scientific">Spirosoma pollinicola</name>
    <dbReference type="NCBI Taxonomy" id="2057025"/>
    <lineage>
        <taxon>Bacteria</taxon>
        <taxon>Pseudomonadati</taxon>
        <taxon>Bacteroidota</taxon>
        <taxon>Cytophagia</taxon>
        <taxon>Cytophagales</taxon>
        <taxon>Cytophagaceae</taxon>
        <taxon>Spirosoma</taxon>
    </lineage>
</organism>
<feature type="compositionally biased region" description="Polar residues" evidence="1">
    <location>
        <begin position="275"/>
        <end position="290"/>
    </location>
</feature>
<feature type="compositionally biased region" description="Basic and acidic residues" evidence="1">
    <location>
        <begin position="120"/>
        <end position="132"/>
    </location>
</feature>
<feature type="compositionally biased region" description="Polar residues" evidence="1">
    <location>
        <begin position="180"/>
        <end position="244"/>
    </location>
</feature>
<sequence length="558" mass="61894">MKTDRFSDIIRRKLESIRPEFSEKDWTRMQSSLQTGLPQPATPPSGHPFSGGIWSAKPWLMAAATVSAVVLVGYSFWQHQEINQLRQTMGQLHKQPTHQTAPKQPALAAPGTDTPTVTQAEEKQPQASREELPTTSDTKVAQRGQRDTVYITRYIAVPSKSHVVPPENERSVDRLESPTEQRYVTNNRTPKATAQPNQSDNSTSIPKTDTYGEPSTSPNTTIRKNNTDNSSIPLTEATNQSTRAQRPKGDYAGSRSIKNRIRSTAGSVDKSVYTDETSVVRTPQPQQESTIPIAPAEPQESATSASYEFVTSLPLSTQSTNWNGMLAQQAKRMRPARTTVVSGVEQTKAPESQPVVHVATNFRAGIGGEVSTKVVSAGVFTELLLGKHWAVSAGLSQAVYTSKFTNDYDFDEHMRRNFRKEFARGIEPYRQILNIDTRTTRIQVPITIGYRFPLTSSLTLTPNVGTYLNLSSKENASFYCQGLIPQRGYEELKSDNVRSVELINSLALGAGLEWQKGHWVVQGTPVLTMPIEANEFQPDPSWQKSTTVGLRARVLFQF</sequence>
<dbReference type="KEGG" id="spir:CWM47_01985"/>
<feature type="region of interest" description="Disordered" evidence="1">
    <location>
        <begin position="275"/>
        <end position="300"/>
    </location>
</feature>
<evidence type="ECO:0000256" key="1">
    <source>
        <dbReference type="SAM" id="MobiDB-lite"/>
    </source>
</evidence>
<dbReference type="AlphaFoldDB" id="A0A2K8YST7"/>
<keyword evidence="3" id="KW-1185">Reference proteome</keyword>
<feature type="region of interest" description="Disordered" evidence="1">
    <location>
        <begin position="161"/>
        <end position="258"/>
    </location>
</feature>
<name>A0A2K8YST7_9BACT</name>
<feature type="compositionally biased region" description="Polar residues" evidence="1">
    <location>
        <begin position="28"/>
        <end position="37"/>
    </location>
</feature>
<evidence type="ECO:0000313" key="3">
    <source>
        <dbReference type="Proteomes" id="UP000232883"/>
    </source>
</evidence>
<evidence type="ECO:0000313" key="2">
    <source>
        <dbReference type="EMBL" id="AUD00695.1"/>
    </source>
</evidence>
<reference evidence="2 3" key="1">
    <citation type="submission" date="2017-11" db="EMBL/GenBank/DDBJ databases">
        <title>Taxonomic description and genome sequences of Spirosoma HA7 sp. nov., isolated from pollen microhabitat of Corylus avellana.</title>
        <authorList>
            <person name="Ambika Manirajan B."/>
            <person name="Suarez C."/>
            <person name="Ratering S."/>
            <person name="Geissler-Plaum R."/>
            <person name="Cardinale M."/>
            <person name="Sylvia S."/>
        </authorList>
    </citation>
    <scope>NUCLEOTIDE SEQUENCE [LARGE SCALE GENOMIC DNA]</scope>
    <source>
        <strain evidence="2 3">HA7</strain>
    </source>
</reference>
<evidence type="ECO:0008006" key="4">
    <source>
        <dbReference type="Google" id="ProtNLM"/>
    </source>
</evidence>
<protein>
    <recommendedName>
        <fullName evidence="4">Outer membrane protein beta-barrel domain-containing protein</fullName>
    </recommendedName>
</protein>
<dbReference type="OrthoDB" id="916076at2"/>
<gene>
    <name evidence="2" type="ORF">CWM47_01985</name>
</gene>
<dbReference type="Proteomes" id="UP000232883">
    <property type="component" value="Chromosome"/>
</dbReference>
<feature type="region of interest" description="Disordered" evidence="1">
    <location>
        <begin position="23"/>
        <end position="46"/>
    </location>
</feature>
<proteinExistence type="predicted"/>
<dbReference type="RefSeq" id="WP_100986120.1">
    <property type="nucleotide sequence ID" value="NZ_CP025096.1"/>
</dbReference>
<feature type="region of interest" description="Disordered" evidence="1">
    <location>
        <begin position="90"/>
        <end position="144"/>
    </location>
</feature>
<feature type="compositionally biased region" description="Basic and acidic residues" evidence="1">
    <location>
        <begin position="167"/>
        <end position="179"/>
    </location>
</feature>
<accession>A0A2K8YST7</accession>